<gene>
    <name evidence="2" type="ORF">PHLGIDRAFT_473725</name>
</gene>
<evidence type="ECO:0000313" key="3">
    <source>
        <dbReference type="Proteomes" id="UP000053257"/>
    </source>
</evidence>
<dbReference type="Pfam" id="PF00636">
    <property type="entry name" value="Ribonuclease_3"/>
    <property type="match status" value="1"/>
</dbReference>
<dbReference type="Proteomes" id="UP000053257">
    <property type="component" value="Unassembled WGS sequence"/>
</dbReference>
<keyword evidence="3" id="KW-1185">Reference proteome</keyword>
<accession>A0A0C3SD11</accession>
<sequence length="187" mass="20741">MALHLAIQDAILTEIARPEFSAALPPLSDEAWRSIVGNTPRAHKENERLEFLGDAMMYAALGHHLYTQIPDGTPGLFTEVRAALHSNLTFSRLAEKLDIFAVSDYVLKALTARTFGEGTSAPEKTKGHVKATADLFETVIGSYYLECGYQALCSWVDDLYFPLVAAGRRAYGDNMVQECPRKRFTLL</sequence>
<protein>
    <recommendedName>
        <fullName evidence="1">RNase III domain-containing protein</fullName>
    </recommendedName>
</protein>
<dbReference type="InterPro" id="IPR036389">
    <property type="entry name" value="RNase_III_sf"/>
</dbReference>
<organism evidence="2 3">
    <name type="scientific">Phlebiopsis gigantea (strain 11061_1 CR5-6)</name>
    <name type="common">White-rot fungus</name>
    <name type="synonym">Peniophora gigantea</name>
    <dbReference type="NCBI Taxonomy" id="745531"/>
    <lineage>
        <taxon>Eukaryota</taxon>
        <taxon>Fungi</taxon>
        <taxon>Dikarya</taxon>
        <taxon>Basidiomycota</taxon>
        <taxon>Agaricomycotina</taxon>
        <taxon>Agaricomycetes</taxon>
        <taxon>Polyporales</taxon>
        <taxon>Phanerochaetaceae</taxon>
        <taxon>Phlebiopsis</taxon>
    </lineage>
</organism>
<dbReference type="CDD" id="cd00593">
    <property type="entry name" value="RIBOc"/>
    <property type="match status" value="1"/>
</dbReference>
<evidence type="ECO:0000313" key="2">
    <source>
        <dbReference type="EMBL" id="KIP11402.1"/>
    </source>
</evidence>
<dbReference type="SMART" id="SM00535">
    <property type="entry name" value="RIBOc"/>
    <property type="match status" value="1"/>
</dbReference>
<dbReference type="PROSITE" id="PS50142">
    <property type="entry name" value="RNASE_3_2"/>
    <property type="match status" value="1"/>
</dbReference>
<proteinExistence type="predicted"/>
<dbReference type="PROSITE" id="PS00517">
    <property type="entry name" value="RNASE_3_1"/>
    <property type="match status" value="1"/>
</dbReference>
<dbReference type="OrthoDB" id="416741at2759"/>
<name>A0A0C3SD11_PHLG1</name>
<dbReference type="Gene3D" id="1.10.1520.10">
    <property type="entry name" value="Ribonuclease III domain"/>
    <property type="match status" value="1"/>
</dbReference>
<dbReference type="GO" id="GO:0006396">
    <property type="term" value="P:RNA processing"/>
    <property type="evidence" value="ECO:0007669"/>
    <property type="project" value="InterPro"/>
</dbReference>
<dbReference type="AlphaFoldDB" id="A0A0C3SD11"/>
<dbReference type="GO" id="GO:0004525">
    <property type="term" value="F:ribonuclease III activity"/>
    <property type="evidence" value="ECO:0007669"/>
    <property type="project" value="InterPro"/>
</dbReference>
<dbReference type="SUPFAM" id="SSF69065">
    <property type="entry name" value="RNase III domain-like"/>
    <property type="match status" value="1"/>
</dbReference>
<dbReference type="InterPro" id="IPR000999">
    <property type="entry name" value="RNase_III_dom"/>
</dbReference>
<evidence type="ECO:0000259" key="1">
    <source>
        <dbReference type="PROSITE" id="PS50142"/>
    </source>
</evidence>
<reference evidence="2 3" key="1">
    <citation type="journal article" date="2014" name="PLoS Genet.">
        <title>Analysis of the Phlebiopsis gigantea genome, transcriptome and secretome provides insight into its pioneer colonization strategies of wood.</title>
        <authorList>
            <person name="Hori C."/>
            <person name="Ishida T."/>
            <person name="Igarashi K."/>
            <person name="Samejima M."/>
            <person name="Suzuki H."/>
            <person name="Master E."/>
            <person name="Ferreira P."/>
            <person name="Ruiz-Duenas F.J."/>
            <person name="Held B."/>
            <person name="Canessa P."/>
            <person name="Larrondo L.F."/>
            <person name="Schmoll M."/>
            <person name="Druzhinina I.S."/>
            <person name="Kubicek C.P."/>
            <person name="Gaskell J.A."/>
            <person name="Kersten P."/>
            <person name="St John F."/>
            <person name="Glasner J."/>
            <person name="Sabat G."/>
            <person name="Splinter BonDurant S."/>
            <person name="Syed K."/>
            <person name="Yadav J."/>
            <person name="Mgbeahuruike A.C."/>
            <person name="Kovalchuk A."/>
            <person name="Asiegbu F.O."/>
            <person name="Lackner G."/>
            <person name="Hoffmeister D."/>
            <person name="Rencoret J."/>
            <person name="Gutierrez A."/>
            <person name="Sun H."/>
            <person name="Lindquist E."/>
            <person name="Barry K."/>
            <person name="Riley R."/>
            <person name="Grigoriev I.V."/>
            <person name="Henrissat B."/>
            <person name="Kues U."/>
            <person name="Berka R.M."/>
            <person name="Martinez A.T."/>
            <person name="Covert S.F."/>
            <person name="Blanchette R.A."/>
            <person name="Cullen D."/>
        </authorList>
    </citation>
    <scope>NUCLEOTIDE SEQUENCE [LARGE SCALE GENOMIC DNA]</scope>
    <source>
        <strain evidence="2 3">11061_1 CR5-6</strain>
    </source>
</reference>
<dbReference type="EMBL" id="KN840446">
    <property type="protein sequence ID" value="KIP11402.1"/>
    <property type="molecule type" value="Genomic_DNA"/>
</dbReference>
<feature type="domain" description="RNase III" evidence="1">
    <location>
        <begin position="43"/>
        <end position="148"/>
    </location>
</feature>
<dbReference type="STRING" id="745531.A0A0C3SD11"/>
<dbReference type="HOGENOM" id="CLU_109473_0_0_1"/>